<dbReference type="RefSeq" id="WP_281931110.1">
    <property type="nucleotide sequence ID" value="NZ_AP027142.1"/>
</dbReference>
<comment type="similarity">
    <text evidence="5">Belongs to the Omp25/RopB family.</text>
</comment>
<feature type="signal peptide" evidence="6">
    <location>
        <begin position="1"/>
        <end position="20"/>
    </location>
</feature>
<keyword evidence="9" id="KW-1185">Reference proteome</keyword>
<gene>
    <name evidence="8" type="ORF">SS37A_11440</name>
</gene>
<evidence type="ECO:0000256" key="4">
    <source>
        <dbReference type="ARBA" id="ARBA00023237"/>
    </source>
</evidence>
<dbReference type="InterPro" id="IPR027385">
    <property type="entry name" value="Beta-barrel_OMP"/>
</dbReference>
<keyword evidence="2 6" id="KW-0732">Signal</keyword>
<dbReference type="EMBL" id="AP027142">
    <property type="protein sequence ID" value="BDV33615.1"/>
    <property type="molecule type" value="Genomic_DNA"/>
</dbReference>
<sequence length="239" mass="24912">MKRLVPAILALGAASAAAAAADLPYRKAAPPFVPPPPPPALLFQGLYAGVQGGFLGFADRSRDYLAVNNALLFTSKTGHGGSFQGGAHVGYDWRFGSFVGGLVADVTGARAVNDVYDPLGQYSVRNVLGVSGSLRGRVGVVAFDRLLVYATGGLNVADVRHEYRSVFGLRANKNSVLGSPTVGVGAEYAISDRWSGRIEYRVTGLGTPRETTPVAWGLKTAHQAGSGAITAGVSYRFGN</sequence>
<dbReference type="SUPFAM" id="SSF56925">
    <property type="entry name" value="OMPA-like"/>
    <property type="match status" value="1"/>
</dbReference>
<dbReference type="Pfam" id="PF13505">
    <property type="entry name" value="OMP_b-brl"/>
    <property type="match status" value="1"/>
</dbReference>
<proteinExistence type="inferred from homology"/>
<evidence type="ECO:0000259" key="7">
    <source>
        <dbReference type="Pfam" id="PF13505"/>
    </source>
</evidence>
<organism evidence="8 9">
    <name type="scientific">Methylocystis iwaonis</name>
    <dbReference type="NCBI Taxonomy" id="2885079"/>
    <lineage>
        <taxon>Bacteria</taxon>
        <taxon>Pseudomonadati</taxon>
        <taxon>Pseudomonadota</taxon>
        <taxon>Alphaproteobacteria</taxon>
        <taxon>Hyphomicrobiales</taxon>
        <taxon>Methylocystaceae</taxon>
        <taxon>Methylocystis</taxon>
    </lineage>
</organism>
<dbReference type="PANTHER" id="PTHR34001:SF3">
    <property type="entry name" value="BLL7405 PROTEIN"/>
    <property type="match status" value="1"/>
</dbReference>
<evidence type="ECO:0000256" key="5">
    <source>
        <dbReference type="ARBA" id="ARBA00038306"/>
    </source>
</evidence>
<accession>A0ABN6VD79</accession>
<evidence type="ECO:0000256" key="2">
    <source>
        <dbReference type="ARBA" id="ARBA00022729"/>
    </source>
</evidence>
<evidence type="ECO:0000313" key="8">
    <source>
        <dbReference type="EMBL" id="BDV33615.1"/>
    </source>
</evidence>
<dbReference type="InterPro" id="IPR011250">
    <property type="entry name" value="OMP/PagP_B-barrel"/>
</dbReference>
<reference evidence="8 9" key="1">
    <citation type="journal article" date="2023" name="Int. J. Syst. Evol. Microbiol.">
        <title>Methylocystis iwaonis sp. nov., a type II methane-oxidizing bacterium from surface soil of a rice paddy field in Japan, and emended description of the genus Methylocystis (ex Whittenbury et al. 1970) Bowman et al. 1993.</title>
        <authorList>
            <person name="Kaise H."/>
            <person name="Sawadogo J.B."/>
            <person name="Alam M.S."/>
            <person name="Ueno C."/>
            <person name="Dianou D."/>
            <person name="Shinjo R."/>
            <person name="Asakawa S."/>
        </authorList>
    </citation>
    <scope>NUCLEOTIDE SEQUENCE [LARGE SCALE GENOMIC DNA]</scope>
    <source>
        <strain evidence="8 9">SS37A-Re</strain>
    </source>
</reference>
<keyword evidence="4" id="KW-0998">Cell outer membrane</keyword>
<name>A0ABN6VD79_9HYPH</name>
<evidence type="ECO:0000256" key="3">
    <source>
        <dbReference type="ARBA" id="ARBA00023136"/>
    </source>
</evidence>
<evidence type="ECO:0000256" key="1">
    <source>
        <dbReference type="ARBA" id="ARBA00004442"/>
    </source>
</evidence>
<dbReference type="PANTHER" id="PTHR34001">
    <property type="entry name" value="BLL7405 PROTEIN"/>
    <property type="match status" value="1"/>
</dbReference>
<comment type="subcellular location">
    <subcellularLocation>
        <location evidence="1">Cell outer membrane</location>
    </subcellularLocation>
</comment>
<dbReference type="Gene3D" id="2.40.160.20">
    <property type="match status" value="1"/>
</dbReference>
<feature type="domain" description="Outer membrane protein beta-barrel" evidence="7">
    <location>
        <begin position="8"/>
        <end position="237"/>
    </location>
</feature>
<protein>
    <submittedName>
        <fullName evidence="8">Porin</fullName>
    </submittedName>
</protein>
<dbReference type="InterPro" id="IPR051692">
    <property type="entry name" value="OMP-like"/>
</dbReference>
<evidence type="ECO:0000313" key="9">
    <source>
        <dbReference type="Proteomes" id="UP001317629"/>
    </source>
</evidence>
<feature type="chain" id="PRO_5045037153" evidence="6">
    <location>
        <begin position="21"/>
        <end position="239"/>
    </location>
</feature>
<dbReference type="Proteomes" id="UP001317629">
    <property type="component" value="Chromosome"/>
</dbReference>
<evidence type="ECO:0000256" key="6">
    <source>
        <dbReference type="SAM" id="SignalP"/>
    </source>
</evidence>
<keyword evidence="3" id="KW-0472">Membrane</keyword>